<feature type="domain" description="SLH" evidence="1">
    <location>
        <begin position="3424"/>
        <end position="3487"/>
    </location>
</feature>
<dbReference type="Pfam" id="PF00395">
    <property type="entry name" value="SLH"/>
    <property type="match status" value="3"/>
</dbReference>
<dbReference type="PANTHER" id="PTHR43308">
    <property type="entry name" value="OUTER MEMBRANE PROTEIN ALPHA-RELATED"/>
    <property type="match status" value="1"/>
</dbReference>
<dbReference type="PROSITE" id="PS51272">
    <property type="entry name" value="SLH"/>
    <property type="match status" value="3"/>
</dbReference>
<comment type="caution">
    <text evidence="2">The sequence shown here is derived from an EMBL/GenBank/DDBJ whole genome shotgun (WGS) entry which is preliminary data.</text>
</comment>
<reference evidence="2 3" key="1">
    <citation type="submission" date="2022-08" db="EMBL/GenBank/DDBJ databases">
        <title>Paenibacillus endoradicis sp. nov., Paenibacillus radicibacter sp. nov and Paenibacillus pararadicis sp. nov., three cold-adapted plant growth-promoting bacteria isolated from root of Larix gmelinii in Great Khingan.</title>
        <authorList>
            <person name="Xue H."/>
        </authorList>
    </citation>
    <scope>NUCLEOTIDE SEQUENCE [LARGE SCALE GENOMIC DNA]</scope>
    <source>
        <strain evidence="2 3">N5-1-1-5</strain>
    </source>
</reference>
<organism evidence="2 3">
    <name type="scientific">Paenibacillus radicis</name>
    <name type="common">ex Xue et al. 2023</name>
    <dbReference type="NCBI Taxonomy" id="2972489"/>
    <lineage>
        <taxon>Bacteria</taxon>
        <taxon>Bacillati</taxon>
        <taxon>Bacillota</taxon>
        <taxon>Bacilli</taxon>
        <taxon>Bacillales</taxon>
        <taxon>Paenibacillaceae</taxon>
        <taxon>Paenibacillus</taxon>
    </lineage>
</organism>
<dbReference type="EMBL" id="JANQBD010000033">
    <property type="protein sequence ID" value="MCR8635887.1"/>
    <property type="molecule type" value="Genomic_DNA"/>
</dbReference>
<accession>A0ABT1YRT3</accession>
<dbReference type="Pfam" id="PF13290">
    <property type="entry name" value="CHB_HEX_C_1"/>
    <property type="match status" value="1"/>
</dbReference>
<dbReference type="RefSeq" id="WP_258217431.1">
    <property type="nucleotide sequence ID" value="NZ_JANQBD010000033.1"/>
</dbReference>
<dbReference type="Proteomes" id="UP001300012">
    <property type="component" value="Unassembled WGS sequence"/>
</dbReference>
<dbReference type="InterPro" id="IPR059177">
    <property type="entry name" value="GH29D-like_dom"/>
</dbReference>
<evidence type="ECO:0000313" key="2">
    <source>
        <dbReference type="EMBL" id="MCR8635887.1"/>
    </source>
</evidence>
<keyword evidence="3" id="KW-1185">Reference proteome</keyword>
<name>A0ABT1YRT3_9BACL</name>
<evidence type="ECO:0000313" key="3">
    <source>
        <dbReference type="Proteomes" id="UP001300012"/>
    </source>
</evidence>
<dbReference type="InterPro" id="IPR001119">
    <property type="entry name" value="SLH_dom"/>
</dbReference>
<evidence type="ECO:0000259" key="1">
    <source>
        <dbReference type="PROSITE" id="PS51272"/>
    </source>
</evidence>
<dbReference type="Gene3D" id="2.160.20.110">
    <property type="match status" value="8"/>
</dbReference>
<dbReference type="InterPro" id="IPR051465">
    <property type="entry name" value="Cell_Envelope_Struct_Comp"/>
</dbReference>
<gene>
    <name evidence="2" type="ORF">NV381_32325</name>
</gene>
<sequence length="3554" mass="356832">MSKAFSRKSFKIGILLMLLLLTWGALLVQADSESWTDGNHAEVDWYLNNPNYPTFTIDSPSKLAGIAKLVNNGTTNFQGKILEMNADSFNGREMDLSTYTWTPIGTKDHPFRGTLIAKIGGPITISGIKVKGNYSYAGFIGNMENATVGGGLILSGTVEVNSSGEMYAGGLAGRVKSTGSGGSYIYDVSTKVSLDVTVTGNTYAGYAGGIAGSASGRIYNVANSAPVTVTGVTYLAGAGGITGVTEGALTLNTISNKNTGAISVVNTGAAAAGGIIGQVNTGLSMAEGNSTITNSGNVKSGGTTAYSGGIIGRLVASADSVTFSDQTANSGNVQVDASNSTEAYAGSLAGLFEKDLPLGFNYASSGLVRNQAKDRVYTGGLVGRVKGNLTLSSSLDNSGDVEAAASGTGGVYTGSVAGYVDGNLTAAPGSKIKNQGKVTVSGSASQIYTGGFLGAAGGQVAFGSTQQGAYVNSGDITVTGKSDIYTGGIISSQAYTQAANNVSNTGNITVTGDKALYTGGYIGKIAAAGANLSGEQYAKTIRVNGTATQNTDLAAGIFTGGIVGLVEQAGTIDGASFTGTLTVAGGEYTYTGGIVGYLGAGTISGAKAGNTAASQAAIDSTGDTGGIAGYSAGSILTSAPEYITIRAQGQNGLAGRVGAIAGETAPTAFIGSGASPITVKNVSVTSAADKTMLGGAVGENRSGNVYISMPLTETSELTLQSSGADSIIGGVFGKNSASLAAANLPNIRNIKLTSSGARAQAGGIIGQNAGTLNSIAILNPDISAEGQSSIAGLLAGRSSGSIVLPKVISEDDLNPKLTVNGPQSVAGGIAGILENAAITGNGVDAAVANALINATGDGSIAGGIAGQSILSNLDSVVSGSPVITISGAGSTAGGIAGESKGAGYHIQSSIVQKPLITATGATSKVGGIAGYTENEIINSSISAEEGEYAILKVGGANSLVGGITGKAAGASISGNAQGRNVENVLIHLLEAADGTTAGGAVGWNETTPIRSLYAVNVKITDNAPHSTVGGLVGYHKGSSSALIADNYMSAINITANASSGNSVLGGLVGLNDTRAGGMDDGDPRAIASSVQNNRSLGSLTVNSSDSKVGGLVGENRSVIANTSISDGFRVVSQGSQNTVGGLVGLNAKAVYYSFSSAGLTLGGSRTTAGGLVGENTGLVASSYINNDISADISGTGDGYGYLGGLIGKNSGTVDRSYTSSVVSSNGAYANVGGLVGWQDSGSVDSSYTAKNVLAQGANSFAGGFFGRITGGTAKDSYSAGQISGENGAYAGAFAGRYDTANKELLENNYYVKDETLGINSGLLDFAAGNYYELKLYRRLSPILSSSLADREAFKVLSGWDFSSQNKLWTYGTTHAAYIYPELVLEAGSGGGPTQPEINVNISWYTQHKEDLRFSIGTEAELAGLAAIVNGRVTGLPRFDFAGRVVELTAPIRIQSAQWIPIGNSEQHAFEGSFNGKNYLISGLRVDKPDFSGLFGVAGSSAVISQVKLEPVAVTGASRVGALVAWNKGQISNVNINVPAGGYVTGGMYTGGVAGESQGTIRQAAVAVDATGEIRSFTSGAAVGGVIGYGSTGSLADTTIKMNGGMIKGSGSDSSTGGAAGISSRDHTVSGIRLLAHNEGIANPMNITGSGNVGGIIGTKTGKESAVWDVSDVTIEQAVISAGTGGNAGGVAGSLEKSALLNGVFKGIIKLSADGANVGGIAGRSLDSIIYKATTVPDITLSTSLGASNVGSIAGIAETTVDTAFDFGKILPLYRGITLSKAEGGTVRIVGTGNQADVSVGGVVGLNKSSSLYYASAASGIEASGVKTASIGGIAGRNQGDIVNGVSTSAITASNSSIYNAGGIAGLSTGGRIFYSQANAGSTVNISGTVGNSGVTTAAHTGGFVGRVADTIIRNSVSDSIVRVASDNPYTTLYTGSFAGLLESGGIGNGSIERSYAKGSVTVSGKAGSYAGGFAGDIDHYTIQEAYASGTVSNTAFDARSGGFAGMIDQGAVIAKAYAAQSSVEAIGAHGATRAYAGGFAGYNNGTLTETYAAVGHMASLANGSNSYVGSFIGYNFRDGQVNNSYYEGDTGIGHGTAVQGLTRADLSVQESLAGWDSATDHAFWAYLDGSNGGKPVLRNVSSWTFAPDMSFMMEPSSAGSLVITSEQQLGAVVALLNDSDLSFYRLYHKNAAQKPTLSKVTLGRDVNLSGALWIPFEEFTGEWDGGGKKIAGISYGGKGIENFGFVRINKGTIRNTVFADARIAAGSNVGIVAGTNAENGVISSITVSGKVSGSGDYVGGAVGKSIGVLSGVSAGNLEISGRDYVAGITGSAKQLSNIQTGDITVTAAHHAGGIAGEAAGISNVTAGNVTVKGEGMIGGVAGAVTGPVSGIRATSVTVEAASGTAAGVVPETDNEIKDVELSGVNVKGSGYIGGIAGKTTAAISGITVTGKTQIVATGNFAGAIAGSAKQVANIRTGDISVTAAHNAGGIAGEAAGISNVAAGNVTVKGEGALGGMAGAVTGPISGIRATSVTVEASNGTAAGVVSETGYEIKDVELSGVDIKGSDYIGGIAGKTTAAISGITVTGKTQIVATGNFAGAIAGSAKQVANIRTGDISVTAVHHAGGIAGEAAGISNVAAGNVTVKGEGALGGMAGAVTGPISGIRATSVTVEAASGTAAGVVSETDNEIKDVELSGINIKGSGYIGGIAGKTTAAIIQASVQGELSIKDGVAGGIVGRNEGSIDRSHFKGAISGKGHIAGGLAGENMARIEASYAVGSIDIKKDAALVKIGGLAGTSSPAAVIEKSFSAAELHAEADVVSAGGIVGENEGSLNGVLNAGNIHVSGQSITRAGGITGYALAGSINNVLSYGQVEGAINGLMIYNKTFYGGIAGQVADQASIANAFGDRQMLKEDIVYSDSSGQIVKSVPGKAENLKTGALVKGTLYAGLDATIWKASAGLYPRLAQFDGLDTAKLAAAAVVLNEYDTAYRVKSSYTLTNDPSIVWKTVNKEGEVQLVASLQQESKTITVNKQALMYADTAQKPTGLSTTTFDGTVNITLSADEPKGIIYYTLDGSSPTEESLRYNKPLALTQTTTVKAIVVAGGKNDSEAVQAVYTKRENVSGGSGGGGGGGFMPTTGSTVDVLVNGKPETAGSETTLVNGSTVTTTIAVNEPVMGKILEQQGDKAEITIMFNKSSDISIGEMSAEFVKSMENKNAVLKVNTGTATYTIPAQQLHVNAISEKLGKQAALKDIKIRIEIRTSGQEQVKQLATAAVNGNFTVLMPPISFKASYMYGDITGELDKFNTYVERMLAITDEATANKVTTGVVVEANGAVSHVPTKIRFVDGKAYAAINSLTNGITYSLIAHPMEFKDAENHWAKDAINDMGSRMVVGGVGEGLYEPNRDITRGEFAAIVVKALGLKAEVVGTHQFGDIKASDWYAPYIQAAHEYGIISGYDNGSFGAMDKITREQSMTIIARAMKIAGMDAALAAGETEQLLAGFKDSVLVADYAKSGIAASLKAGLVSGRSSSLMAPADNMTRAEVASIIQKLLQKSGLI</sequence>
<proteinExistence type="predicted"/>
<protein>
    <submittedName>
        <fullName evidence="2">S-layer homology domain-containing protein</fullName>
    </submittedName>
</protein>
<dbReference type="PANTHER" id="PTHR43308:SF5">
    <property type="entry name" value="S-LAYER PROTEIN _ PEPTIDOGLYCAN ENDO-BETA-N-ACETYLGLUCOSAMINIDASE"/>
    <property type="match status" value="1"/>
</dbReference>
<feature type="domain" description="SLH" evidence="1">
    <location>
        <begin position="3495"/>
        <end position="3554"/>
    </location>
</feature>
<feature type="domain" description="SLH" evidence="1">
    <location>
        <begin position="3363"/>
        <end position="3423"/>
    </location>
</feature>